<reference evidence="3" key="2">
    <citation type="submission" date="2010-05" db="EMBL/GenBank/DDBJ databases">
        <title>The genome sequence of Magnaporthe poae strain ATCC 64411.</title>
        <authorList>
            <person name="Ma L.-J."/>
            <person name="Dead R."/>
            <person name="Young S."/>
            <person name="Zeng Q."/>
            <person name="Koehrsen M."/>
            <person name="Alvarado L."/>
            <person name="Berlin A."/>
            <person name="Chapman S.B."/>
            <person name="Chen Z."/>
            <person name="Freedman E."/>
            <person name="Gellesch M."/>
            <person name="Goldberg J."/>
            <person name="Griggs A."/>
            <person name="Gujja S."/>
            <person name="Heilman E.R."/>
            <person name="Heiman D."/>
            <person name="Hepburn T."/>
            <person name="Howarth C."/>
            <person name="Jen D."/>
            <person name="Larson L."/>
            <person name="Mehta T."/>
            <person name="Neiman D."/>
            <person name="Pearson M."/>
            <person name="Roberts A."/>
            <person name="Saif S."/>
            <person name="Shea T."/>
            <person name="Shenoy N."/>
            <person name="Sisk P."/>
            <person name="Stolte C."/>
            <person name="Sykes S."/>
            <person name="Walk T."/>
            <person name="White J."/>
            <person name="Yandava C."/>
            <person name="Haas B."/>
            <person name="Nusbaum C."/>
            <person name="Birren B."/>
        </authorList>
    </citation>
    <scope>NUCLEOTIDE SEQUENCE [LARGE SCALE GENOMIC DNA]</scope>
    <source>
        <strain evidence="3">ATCC 64411 / 73-15</strain>
    </source>
</reference>
<accession>A0A0C4E4H0</accession>
<dbReference type="AlphaFoldDB" id="A0A0C4E4H0"/>
<dbReference type="VEuPathDB" id="FungiDB:MAPG_07364"/>
<gene>
    <name evidence="1" type="ORF">MAPG_07364</name>
</gene>
<evidence type="ECO:0000313" key="1">
    <source>
        <dbReference type="EMBL" id="KLU88377.1"/>
    </source>
</evidence>
<evidence type="ECO:0000313" key="2">
    <source>
        <dbReference type="EnsemblFungi" id="MAPG_07364T0"/>
    </source>
</evidence>
<reference evidence="2" key="4">
    <citation type="journal article" date="2015" name="G3 (Bethesda)">
        <title>Genome sequences of three phytopathogenic species of the Magnaporthaceae family of fungi.</title>
        <authorList>
            <person name="Okagaki L.H."/>
            <person name="Nunes C.C."/>
            <person name="Sailsbery J."/>
            <person name="Clay B."/>
            <person name="Brown D."/>
            <person name="John T."/>
            <person name="Oh Y."/>
            <person name="Young N."/>
            <person name="Fitzgerald M."/>
            <person name="Haas B.J."/>
            <person name="Zeng Q."/>
            <person name="Young S."/>
            <person name="Adiconis X."/>
            <person name="Fan L."/>
            <person name="Levin J.Z."/>
            <person name="Mitchell T.K."/>
            <person name="Okubara P.A."/>
            <person name="Farman M.L."/>
            <person name="Kohn L.M."/>
            <person name="Birren B."/>
            <person name="Ma L.-J."/>
            <person name="Dean R.A."/>
        </authorList>
    </citation>
    <scope>NUCLEOTIDE SEQUENCE</scope>
    <source>
        <strain evidence="2">ATCC 64411 / 73-15</strain>
    </source>
</reference>
<dbReference type="EMBL" id="GL876971">
    <property type="protein sequence ID" value="KLU88377.1"/>
    <property type="molecule type" value="Genomic_DNA"/>
</dbReference>
<protein>
    <submittedName>
        <fullName evidence="1 2">Uncharacterized protein</fullName>
    </submittedName>
</protein>
<reference evidence="2" key="5">
    <citation type="submission" date="2015-06" db="UniProtKB">
        <authorList>
            <consortium name="EnsemblFungi"/>
        </authorList>
    </citation>
    <scope>IDENTIFICATION</scope>
    <source>
        <strain evidence="2">ATCC 64411</strain>
    </source>
</reference>
<proteinExistence type="predicted"/>
<dbReference type="EMBL" id="ADBL01001778">
    <property type="status" value="NOT_ANNOTATED_CDS"/>
    <property type="molecule type" value="Genomic_DNA"/>
</dbReference>
<dbReference type="OrthoDB" id="3941683at2759"/>
<organism evidence="2 3">
    <name type="scientific">Magnaporthiopsis poae (strain ATCC 64411 / 73-15)</name>
    <name type="common">Kentucky bluegrass fungus</name>
    <name type="synonym">Magnaporthe poae</name>
    <dbReference type="NCBI Taxonomy" id="644358"/>
    <lineage>
        <taxon>Eukaryota</taxon>
        <taxon>Fungi</taxon>
        <taxon>Dikarya</taxon>
        <taxon>Ascomycota</taxon>
        <taxon>Pezizomycotina</taxon>
        <taxon>Sordariomycetes</taxon>
        <taxon>Sordariomycetidae</taxon>
        <taxon>Magnaporthales</taxon>
        <taxon>Magnaporthaceae</taxon>
        <taxon>Magnaporthiopsis</taxon>
    </lineage>
</organism>
<evidence type="ECO:0000313" key="3">
    <source>
        <dbReference type="Proteomes" id="UP000011715"/>
    </source>
</evidence>
<dbReference type="EnsemblFungi" id="MAPG_07364T0">
    <property type="protein sequence ID" value="MAPG_07364T0"/>
    <property type="gene ID" value="MAPG_07364"/>
</dbReference>
<reference evidence="1" key="3">
    <citation type="submission" date="2011-03" db="EMBL/GenBank/DDBJ databases">
        <title>Annotation of Magnaporthe poae ATCC 64411.</title>
        <authorList>
            <person name="Ma L.-J."/>
            <person name="Dead R."/>
            <person name="Young S.K."/>
            <person name="Zeng Q."/>
            <person name="Gargeya S."/>
            <person name="Fitzgerald M."/>
            <person name="Haas B."/>
            <person name="Abouelleil A."/>
            <person name="Alvarado L."/>
            <person name="Arachchi H.M."/>
            <person name="Berlin A."/>
            <person name="Brown A."/>
            <person name="Chapman S.B."/>
            <person name="Chen Z."/>
            <person name="Dunbar C."/>
            <person name="Freedman E."/>
            <person name="Gearin G."/>
            <person name="Gellesch M."/>
            <person name="Goldberg J."/>
            <person name="Griggs A."/>
            <person name="Gujja S."/>
            <person name="Heiman D."/>
            <person name="Howarth C."/>
            <person name="Larson L."/>
            <person name="Lui A."/>
            <person name="MacDonald P.J.P."/>
            <person name="Mehta T."/>
            <person name="Montmayeur A."/>
            <person name="Murphy C."/>
            <person name="Neiman D."/>
            <person name="Pearson M."/>
            <person name="Priest M."/>
            <person name="Roberts A."/>
            <person name="Saif S."/>
            <person name="Shea T."/>
            <person name="Shenoy N."/>
            <person name="Sisk P."/>
            <person name="Stolte C."/>
            <person name="Sykes S."/>
            <person name="Yandava C."/>
            <person name="Wortman J."/>
            <person name="Nusbaum C."/>
            <person name="Birren B."/>
        </authorList>
    </citation>
    <scope>NUCLEOTIDE SEQUENCE</scope>
    <source>
        <strain evidence="1">ATCC 64411</strain>
    </source>
</reference>
<keyword evidence="3" id="KW-1185">Reference proteome</keyword>
<dbReference type="Proteomes" id="UP000011715">
    <property type="component" value="Unassembled WGS sequence"/>
</dbReference>
<reference evidence="1" key="1">
    <citation type="submission" date="2010-05" db="EMBL/GenBank/DDBJ databases">
        <title>The Genome Sequence of Magnaporthe poae strain ATCC 64411.</title>
        <authorList>
            <consortium name="The Broad Institute Genome Sequencing Platform"/>
            <consortium name="Broad Institute Genome Sequencing Center for Infectious Disease"/>
            <person name="Ma L.-J."/>
            <person name="Dead R."/>
            <person name="Young S."/>
            <person name="Zeng Q."/>
            <person name="Koehrsen M."/>
            <person name="Alvarado L."/>
            <person name="Berlin A."/>
            <person name="Chapman S.B."/>
            <person name="Chen Z."/>
            <person name="Freedman E."/>
            <person name="Gellesch M."/>
            <person name="Goldberg J."/>
            <person name="Griggs A."/>
            <person name="Gujja S."/>
            <person name="Heilman E.R."/>
            <person name="Heiman D."/>
            <person name="Hepburn T."/>
            <person name="Howarth C."/>
            <person name="Jen D."/>
            <person name="Larson L."/>
            <person name="Mehta T."/>
            <person name="Neiman D."/>
            <person name="Pearson M."/>
            <person name="Roberts A."/>
            <person name="Saif S."/>
            <person name="Shea T."/>
            <person name="Shenoy N."/>
            <person name="Sisk P."/>
            <person name="Stolte C."/>
            <person name="Sykes S."/>
            <person name="Walk T."/>
            <person name="White J."/>
            <person name="Yandava C."/>
            <person name="Haas B."/>
            <person name="Nusbaum C."/>
            <person name="Birren B."/>
        </authorList>
    </citation>
    <scope>NUCLEOTIDE SEQUENCE</scope>
    <source>
        <strain evidence="1">ATCC 64411</strain>
    </source>
</reference>
<name>A0A0C4E4H0_MAGP6</name>
<sequence>MFIRSGIPASLQNSPELTRRNAPIAAAAAAAAAANPPSRSDALDAVNLNVDGDKGVTMTFVETVDVDDE</sequence>